<evidence type="ECO:0000259" key="2">
    <source>
        <dbReference type="Pfam" id="PF13439"/>
    </source>
</evidence>
<sequence>MKPRRFSSGRINVMQLVWDLGMGGLEKLAIDICNHLPQDQFSASICVFKPGGAMESRVDSDLVDLLCIRQYCGNDPTVPFRLARLLRRRQVDVLHSHAWGTLLEGIFAAKLAGVPAVIHTEHSTTDRRRRRIIAQRVGWGMVNQVVACSGAVADRMTNIVNYPREKIRVIPNGVDLEQFRRLDVPRRNLRDEFGLSGIGFLIGMVARFVPFKNHAGVLQALPKLHEAGIDAHLALAGSGPLRDQLETLSESLGITDKVHFLGNINQTCRFLNSLDVFVSNSISGEGLSLAVLEAMACEVPVVATAMAEHPNVLDNGRAGSLIPPENEGALVEALLHLAKHPEVLTSLGQAGRQRVLNRYSYDGMMAAYQQLYRRH</sequence>
<keyword evidence="4" id="KW-1185">Reference proteome</keyword>
<dbReference type="InterPro" id="IPR001296">
    <property type="entry name" value="Glyco_trans_1"/>
</dbReference>
<feature type="domain" description="Glycosyl transferase family 1" evidence="1">
    <location>
        <begin position="189"/>
        <end position="354"/>
    </location>
</feature>
<dbReference type="PANTHER" id="PTHR12526">
    <property type="entry name" value="GLYCOSYLTRANSFERASE"/>
    <property type="match status" value="1"/>
</dbReference>
<gene>
    <name evidence="3" type="ORF">HXW94_08585</name>
</gene>
<evidence type="ECO:0000259" key="1">
    <source>
        <dbReference type="Pfam" id="PF00534"/>
    </source>
</evidence>
<evidence type="ECO:0000313" key="3">
    <source>
        <dbReference type="EMBL" id="NWH05038.1"/>
    </source>
</evidence>
<dbReference type="PANTHER" id="PTHR12526:SF630">
    <property type="entry name" value="GLYCOSYLTRANSFERASE"/>
    <property type="match status" value="1"/>
</dbReference>
<dbReference type="InterPro" id="IPR028098">
    <property type="entry name" value="Glyco_trans_4-like_N"/>
</dbReference>
<dbReference type="Proteomes" id="UP000553343">
    <property type="component" value="Unassembled WGS sequence"/>
</dbReference>
<reference evidence="3 4" key="1">
    <citation type="submission" date="2020-06" db="EMBL/GenBank/DDBJ databases">
        <title>High-quality draft genome of sulfate reducer Desulfobacter latus type strain AcrS2 isolated from marine sediment.</title>
        <authorList>
            <person name="Hoppe M."/>
            <person name="Larsen C.K."/>
            <person name="Marshall I.P.G."/>
            <person name="Schramm A."/>
            <person name="Marietou A.G."/>
        </authorList>
    </citation>
    <scope>NUCLEOTIDE SEQUENCE [LARGE SCALE GENOMIC DNA]</scope>
    <source>
        <strain evidence="3 4">AcRS2</strain>
    </source>
</reference>
<dbReference type="SUPFAM" id="SSF53756">
    <property type="entry name" value="UDP-Glycosyltransferase/glycogen phosphorylase"/>
    <property type="match status" value="1"/>
</dbReference>
<proteinExistence type="predicted"/>
<dbReference type="Pfam" id="PF00534">
    <property type="entry name" value="Glycos_transf_1"/>
    <property type="match status" value="1"/>
</dbReference>
<dbReference type="RefSeq" id="WP_178366496.1">
    <property type="nucleotide sequence ID" value="NZ_JACADJ010000023.1"/>
</dbReference>
<dbReference type="AlphaFoldDB" id="A0A850T967"/>
<feature type="domain" description="Glycosyltransferase subfamily 4-like N-terminal" evidence="2">
    <location>
        <begin position="22"/>
        <end position="178"/>
    </location>
</feature>
<dbReference type="GO" id="GO:0016757">
    <property type="term" value="F:glycosyltransferase activity"/>
    <property type="evidence" value="ECO:0007669"/>
    <property type="project" value="InterPro"/>
</dbReference>
<protein>
    <submittedName>
        <fullName evidence="3">Glycosyltransferase</fullName>
    </submittedName>
</protein>
<name>A0A850T967_9BACT</name>
<keyword evidence="3" id="KW-0808">Transferase</keyword>
<comment type="caution">
    <text evidence="3">The sequence shown here is derived from an EMBL/GenBank/DDBJ whole genome shotgun (WGS) entry which is preliminary data.</text>
</comment>
<dbReference type="Gene3D" id="3.40.50.2000">
    <property type="entry name" value="Glycogen Phosphorylase B"/>
    <property type="match status" value="2"/>
</dbReference>
<accession>A0A850T967</accession>
<organism evidence="3 4">
    <name type="scientific">Desulfobacter latus</name>
    <dbReference type="NCBI Taxonomy" id="2292"/>
    <lineage>
        <taxon>Bacteria</taxon>
        <taxon>Pseudomonadati</taxon>
        <taxon>Thermodesulfobacteriota</taxon>
        <taxon>Desulfobacteria</taxon>
        <taxon>Desulfobacterales</taxon>
        <taxon>Desulfobacteraceae</taxon>
        <taxon>Desulfobacter</taxon>
    </lineage>
</organism>
<evidence type="ECO:0000313" key="4">
    <source>
        <dbReference type="Proteomes" id="UP000553343"/>
    </source>
</evidence>
<dbReference type="Pfam" id="PF13439">
    <property type="entry name" value="Glyco_transf_4"/>
    <property type="match status" value="1"/>
</dbReference>
<dbReference type="EMBL" id="JACADJ010000023">
    <property type="protein sequence ID" value="NWH05038.1"/>
    <property type="molecule type" value="Genomic_DNA"/>
</dbReference>